<reference evidence="1" key="2">
    <citation type="submission" date="2004-02" db="EMBL/GenBank/DDBJ databases">
        <authorList>
            <consortium name="Genoscope"/>
            <consortium name="Whitehead Institute Centre for Genome Research"/>
        </authorList>
    </citation>
    <scope>NUCLEOTIDE SEQUENCE</scope>
</reference>
<reference evidence="1" key="1">
    <citation type="journal article" date="2004" name="Nature">
        <title>Genome duplication in the teleost fish Tetraodon nigroviridis reveals the early vertebrate proto-karyotype.</title>
        <authorList>
            <person name="Jaillon O."/>
            <person name="Aury J.-M."/>
            <person name="Brunet F."/>
            <person name="Petit J.-L."/>
            <person name="Stange-Thomann N."/>
            <person name="Mauceli E."/>
            <person name="Bouneau L."/>
            <person name="Fischer C."/>
            <person name="Ozouf-Costaz C."/>
            <person name="Bernot A."/>
            <person name="Nicaud S."/>
            <person name="Jaffe D."/>
            <person name="Fisher S."/>
            <person name="Lutfalla G."/>
            <person name="Dossat C."/>
            <person name="Segurens B."/>
            <person name="Dasilva C."/>
            <person name="Salanoubat M."/>
            <person name="Levy M."/>
            <person name="Boudet N."/>
            <person name="Castellano S."/>
            <person name="Anthouard V."/>
            <person name="Jubin C."/>
            <person name="Castelli V."/>
            <person name="Katinka M."/>
            <person name="Vacherie B."/>
            <person name="Biemont C."/>
            <person name="Skalli Z."/>
            <person name="Cattolico L."/>
            <person name="Poulain J."/>
            <person name="De Berardinis V."/>
            <person name="Cruaud C."/>
            <person name="Duprat S."/>
            <person name="Brottier P."/>
            <person name="Coutanceau J.-P."/>
            <person name="Gouzy J."/>
            <person name="Parra G."/>
            <person name="Lardier G."/>
            <person name="Chapple C."/>
            <person name="McKernan K.J."/>
            <person name="McEwan P."/>
            <person name="Bosak S."/>
            <person name="Kellis M."/>
            <person name="Volff J.-N."/>
            <person name="Guigo R."/>
            <person name="Zody M.C."/>
            <person name="Mesirov J."/>
            <person name="Lindblad-Toh K."/>
            <person name="Birren B."/>
            <person name="Nusbaum C."/>
            <person name="Kahn D."/>
            <person name="Robinson-Rechavi M."/>
            <person name="Laudet V."/>
            <person name="Schachter V."/>
            <person name="Quetier F."/>
            <person name="Saurin W."/>
            <person name="Scarpelli C."/>
            <person name="Wincker P."/>
            <person name="Lander E.S."/>
            <person name="Weissenbach J."/>
            <person name="Roest Crollius H."/>
        </authorList>
    </citation>
    <scope>NUCLEOTIDE SEQUENCE [LARGE SCALE GENOMIC DNA]</scope>
</reference>
<name>Q4S8G7_TETNG</name>
<comment type="caution">
    <text evidence="1">The sequence shown here is derived from an EMBL/GenBank/DDBJ whole genome shotgun (WGS) entry which is preliminary data.</text>
</comment>
<dbReference type="OrthoDB" id="5981473at2759"/>
<sequence>MEIYNQTGEYCGTARGERVNFVLPDISDRGPFYEKQLILDQPSSACEVKVSTSPNTKLVIQLWAV</sequence>
<accession>Q4S8G7</accession>
<dbReference type="InterPro" id="IPR028043">
    <property type="entry name" value="PAAT-like"/>
</dbReference>
<evidence type="ECO:0000313" key="1">
    <source>
        <dbReference type="EMBL" id="CAG03065.1"/>
    </source>
</evidence>
<dbReference type="EMBL" id="CAAE01014705">
    <property type="protein sequence ID" value="CAG03065.1"/>
    <property type="molecule type" value="Genomic_DNA"/>
</dbReference>
<protein>
    <submittedName>
        <fullName evidence="1">(spotted green pufferfish) hypothetical protein</fullName>
    </submittedName>
</protein>
<gene>
    <name evidence="1" type="ORF">GSTENG00022344001</name>
</gene>
<dbReference type="AlphaFoldDB" id="Q4S8G7"/>
<dbReference type="Pfam" id="PF14958">
    <property type="entry name" value="PAAT-like"/>
    <property type="match status" value="1"/>
</dbReference>
<dbReference type="KEGG" id="tng:GSTEN00022344G001"/>
<proteinExistence type="predicted"/>
<organism evidence="1">
    <name type="scientific">Tetraodon nigroviridis</name>
    <name type="common">Spotted green pufferfish</name>
    <name type="synonym">Chelonodon nigroviridis</name>
    <dbReference type="NCBI Taxonomy" id="99883"/>
    <lineage>
        <taxon>Eukaryota</taxon>
        <taxon>Metazoa</taxon>
        <taxon>Chordata</taxon>
        <taxon>Craniata</taxon>
        <taxon>Vertebrata</taxon>
        <taxon>Euteleostomi</taxon>
        <taxon>Actinopterygii</taxon>
        <taxon>Neopterygii</taxon>
        <taxon>Teleostei</taxon>
        <taxon>Neoteleostei</taxon>
        <taxon>Acanthomorphata</taxon>
        <taxon>Eupercaria</taxon>
        <taxon>Tetraodontiformes</taxon>
        <taxon>Tetradontoidea</taxon>
        <taxon>Tetraodontidae</taxon>
        <taxon>Tetraodon</taxon>
    </lineage>
</organism>